<dbReference type="EMBL" id="NMUH01004107">
    <property type="protein sequence ID" value="MQM08380.1"/>
    <property type="molecule type" value="Genomic_DNA"/>
</dbReference>
<name>A0A843X039_COLES</name>
<proteinExistence type="predicted"/>
<organism evidence="1 2">
    <name type="scientific">Colocasia esculenta</name>
    <name type="common">Wild taro</name>
    <name type="synonym">Arum esculentum</name>
    <dbReference type="NCBI Taxonomy" id="4460"/>
    <lineage>
        <taxon>Eukaryota</taxon>
        <taxon>Viridiplantae</taxon>
        <taxon>Streptophyta</taxon>
        <taxon>Embryophyta</taxon>
        <taxon>Tracheophyta</taxon>
        <taxon>Spermatophyta</taxon>
        <taxon>Magnoliopsida</taxon>
        <taxon>Liliopsida</taxon>
        <taxon>Araceae</taxon>
        <taxon>Aroideae</taxon>
        <taxon>Colocasieae</taxon>
        <taxon>Colocasia</taxon>
    </lineage>
</organism>
<evidence type="ECO:0000313" key="1">
    <source>
        <dbReference type="EMBL" id="MQM08380.1"/>
    </source>
</evidence>
<gene>
    <name evidence="1" type="ORF">Taro_041235</name>
</gene>
<evidence type="ECO:0000313" key="2">
    <source>
        <dbReference type="Proteomes" id="UP000652761"/>
    </source>
</evidence>
<keyword evidence="2" id="KW-1185">Reference proteome</keyword>
<accession>A0A843X039</accession>
<sequence length="87" mass="9647">MLRAWMLIRSCCGWVRPRPAHPYGFSGFPAALVGLRVSPRSGGWLHFLVPCGLCQMVVCCAWRHLSSFGVWPSPPMVVGAVPRVVHF</sequence>
<dbReference type="AlphaFoldDB" id="A0A843X039"/>
<dbReference type="Proteomes" id="UP000652761">
    <property type="component" value="Unassembled WGS sequence"/>
</dbReference>
<comment type="caution">
    <text evidence="1">The sequence shown here is derived from an EMBL/GenBank/DDBJ whole genome shotgun (WGS) entry which is preliminary data.</text>
</comment>
<protein>
    <submittedName>
        <fullName evidence="1">Uncharacterized protein</fullName>
    </submittedName>
</protein>
<reference evidence="1" key="1">
    <citation type="submission" date="2017-07" db="EMBL/GenBank/DDBJ databases">
        <title>Taro Niue Genome Assembly and Annotation.</title>
        <authorList>
            <person name="Atibalentja N."/>
            <person name="Keating K."/>
            <person name="Fields C.J."/>
        </authorList>
    </citation>
    <scope>NUCLEOTIDE SEQUENCE</scope>
    <source>
        <strain evidence="1">Niue_2</strain>
        <tissue evidence="1">Leaf</tissue>
    </source>
</reference>